<sequence>MIPASQIKRHFNGLLHHNINDEQGFSALIVVNTPALDDSGVSHAVEHLVFRRSAAFNLPESLFQLTSLTDLSINASTHSNITYYHCHSQNRHTCLLGLNYLLNGLLAPEFVKQDLAHEIYHDDCYGVINRELSPQQLDQQAVIARSDTSAQRCYQYGGDIELITQLTLSDITRYHAQYYQAPKMHLLTGNIEPSLIASVLESINNKAKEEPSYCPKALPKSCFLNNKHNENNHIGHSNFEAKKQLVRWYIAEEFYTFFSKNFKRLSHLIASLEAKLISPQYNLNINQQFTLDIIAPITCSETTLSEVLSNFILSQHEDKRSEPNRQAHKFSPEIFRLFNYYQTFTEELTPDLSSNVTKQLARKLKKQSTFTLGSGTVYPLQKKPRAKRLQKTTPKRLLPVKNILLKQLSQHVSGEMTQQSEYKHRPLPAIFSPLFVQAQQQLIQKQAQKQRQKNRVELFDEEHSLTLINIEEEEQNVAILTSFIVNAYPSFLASRTQGHCYAIVCQFVIESPQLAFYSAYDVAPYLRFTAIRESLKILCKDLTFINATLPLAKSKLKGVGIIDIATGSVAEFISQKLINNDDSFAA</sequence>
<dbReference type="RefSeq" id="WP_033095421.1">
    <property type="nucleotide sequence ID" value="NZ_JQED01000055.1"/>
</dbReference>
<dbReference type="OrthoDB" id="9762027at2"/>
<dbReference type="PATRIC" id="fig|28229.4.peg.3820"/>
<dbReference type="GO" id="GO:0046872">
    <property type="term" value="F:metal ion binding"/>
    <property type="evidence" value="ECO:0007669"/>
    <property type="project" value="InterPro"/>
</dbReference>
<protein>
    <submittedName>
        <fullName evidence="2">Peptidase M16 domain protein</fullName>
    </submittedName>
</protein>
<dbReference type="AlphaFoldDB" id="A0A099K990"/>
<comment type="caution">
    <text evidence="2">The sequence shown here is derived from an EMBL/GenBank/DDBJ whole genome shotgun (WGS) entry which is preliminary data.</text>
</comment>
<feature type="coiled-coil region" evidence="1">
    <location>
        <begin position="435"/>
        <end position="462"/>
    </location>
</feature>
<keyword evidence="1" id="KW-0175">Coiled coil</keyword>
<dbReference type="Gene3D" id="3.30.830.10">
    <property type="entry name" value="Metalloenzyme, LuxS/M16 peptidase-like"/>
    <property type="match status" value="1"/>
</dbReference>
<dbReference type="PANTHER" id="PTHR43016">
    <property type="entry name" value="PRESEQUENCE PROTEASE"/>
    <property type="match status" value="1"/>
</dbReference>
<evidence type="ECO:0000256" key="1">
    <source>
        <dbReference type="SAM" id="Coils"/>
    </source>
</evidence>
<dbReference type="EMBL" id="JQED01000055">
    <property type="protein sequence ID" value="KGJ86936.1"/>
    <property type="molecule type" value="Genomic_DNA"/>
</dbReference>
<evidence type="ECO:0000313" key="2">
    <source>
        <dbReference type="EMBL" id="KGJ86936.1"/>
    </source>
</evidence>
<proteinExistence type="predicted"/>
<dbReference type="InterPro" id="IPR011249">
    <property type="entry name" value="Metalloenz_LuxS/M16"/>
</dbReference>
<gene>
    <name evidence="2" type="ORF">ND2E_0343</name>
</gene>
<accession>A0A099K990</accession>
<dbReference type="Proteomes" id="UP000029843">
    <property type="component" value="Unassembled WGS sequence"/>
</dbReference>
<reference evidence="2 3" key="1">
    <citation type="submission" date="2014-08" db="EMBL/GenBank/DDBJ databases">
        <title>Genomic and Phenotypic Diversity of Colwellia psychrerythraea strains from Disparate Marine Basins.</title>
        <authorList>
            <person name="Techtmann S.M."/>
            <person name="Stelling S.C."/>
            <person name="Utturkar S.M."/>
            <person name="Alshibli N."/>
            <person name="Harris A."/>
            <person name="Brown S.D."/>
            <person name="Hazen T.C."/>
        </authorList>
    </citation>
    <scope>NUCLEOTIDE SEQUENCE [LARGE SCALE GENOMIC DNA]</scope>
    <source>
        <strain evidence="2 3">ND2E</strain>
    </source>
</reference>
<evidence type="ECO:0000313" key="3">
    <source>
        <dbReference type="Proteomes" id="UP000029843"/>
    </source>
</evidence>
<dbReference type="SUPFAM" id="SSF63411">
    <property type="entry name" value="LuxS/MPP-like metallohydrolase"/>
    <property type="match status" value="1"/>
</dbReference>
<organism evidence="2 3">
    <name type="scientific">Colwellia psychrerythraea</name>
    <name type="common">Vibrio psychroerythus</name>
    <dbReference type="NCBI Taxonomy" id="28229"/>
    <lineage>
        <taxon>Bacteria</taxon>
        <taxon>Pseudomonadati</taxon>
        <taxon>Pseudomonadota</taxon>
        <taxon>Gammaproteobacteria</taxon>
        <taxon>Alteromonadales</taxon>
        <taxon>Colwelliaceae</taxon>
        <taxon>Colwellia</taxon>
    </lineage>
</organism>
<dbReference type="PANTHER" id="PTHR43016:SF16">
    <property type="entry name" value="METALLOPROTEASE, PUTATIVE (AFU_ORTHOLOGUE AFUA_4G07610)-RELATED"/>
    <property type="match status" value="1"/>
</dbReference>
<name>A0A099K990_COLPS</name>